<dbReference type="CDD" id="cd00276">
    <property type="entry name" value="C2B_Synaptotagmin"/>
    <property type="match status" value="1"/>
</dbReference>
<evidence type="ECO:0000256" key="1">
    <source>
        <dbReference type="SAM" id="Phobius"/>
    </source>
</evidence>
<dbReference type="AlphaFoldDB" id="A0A9C6XW46"/>
<dbReference type="Proteomes" id="UP000504606">
    <property type="component" value="Unplaced"/>
</dbReference>
<feature type="domain" description="C2" evidence="2">
    <location>
        <begin position="327"/>
        <end position="477"/>
    </location>
</feature>
<name>A0A9C6XW46_FRAOC</name>
<protein>
    <submittedName>
        <fullName evidence="4">Synaptotagmin-5 isoform X1</fullName>
    </submittedName>
</protein>
<feature type="domain" description="C2" evidence="2">
    <location>
        <begin position="171"/>
        <end position="321"/>
    </location>
</feature>
<organism evidence="3 4">
    <name type="scientific">Frankliniella occidentalis</name>
    <name type="common">Western flower thrips</name>
    <name type="synonym">Euthrips occidentalis</name>
    <dbReference type="NCBI Taxonomy" id="133901"/>
    <lineage>
        <taxon>Eukaryota</taxon>
        <taxon>Metazoa</taxon>
        <taxon>Ecdysozoa</taxon>
        <taxon>Arthropoda</taxon>
        <taxon>Hexapoda</taxon>
        <taxon>Insecta</taxon>
        <taxon>Pterygota</taxon>
        <taxon>Neoptera</taxon>
        <taxon>Paraneoptera</taxon>
        <taxon>Thysanoptera</taxon>
        <taxon>Terebrantia</taxon>
        <taxon>Thripoidea</taxon>
        <taxon>Thripidae</taxon>
        <taxon>Frankliniella</taxon>
    </lineage>
</organism>
<dbReference type="InterPro" id="IPR035892">
    <property type="entry name" value="C2_domain_sf"/>
</dbReference>
<reference evidence="4" key="1">
    <citation type="submission" date="2025-08" db="UniProtKB">
        <authorList>
            <consortium name="RefSeq"/>
        </authorList>
    </citation>
    <scope>IDENTIFICATION</scope>
</reference>
<keyword evidence="1" id="KW-0472">Membrane</keyword>
<dbReference type="InterPro" id="IPR000008">
    <property type="entry name" value="C2_dom"/>
</dbReference>
<gene>
    <name evidence="4" type="primary">LOC113215415</name>
</gene>
<keyword evidence="3" id="KW-1185">Reference proteome</keyword>
<dbReference type="GeneID" id="113215415"/>
<keyword evidence="1" id="KW-0812">Transmembrane</keyword>
<accession>A0A9C6XW46</accession>
<feature type="transmembrane region" description="Helical" evidence="1">
    <location>
        <begin position="36"/>
        <end position="60"/>
    </location>
</feature>
<dbReference type="PROSITE" id="PS50004">
    <property type="entry name" value="C2"/>
    <property type="match status" value="2"/>
</dbReference>
<dbReference type="OrthoDB" id="67700at2759"/>
<dbReference type="KEGG" id="foc:113215415"/>
<evidence type="ECO:0000313" key="3">
    <source>
        <dbReference type="Proteomes" id="UP000504606"/>
    </source>
</evidence>
<dbReference type="SMART" id="SM00239">
    <property type="entry name" value="C2"/>
    <property type="match status" value="2"/>
</dbReference>
<dbReference type="Pfam" id="PF00168">
    <property type="entry name" value="C2"/>
    <property type="match status" value="2"/>
</dbReference>
<dbReference type="Gene3D" id="2.60.40.150">
    <property type="entry name" value="C2 domain"/>
    <property type="match status" value="2"/>
</dbReference>
<dbReference type="RefSeq" id="XP_052133649.1">
    <property type="nucleotide sequence ID" value="XM_052277689.1"/>
</dbReference>
<proteinExistence type="predicted"/>
<keyword evidence="1" id="KW-1133">Transmembrane helix</keyword>
<sequence length="480" mass="52300">MADGLGVAVHVTSILDQGRSAVQGMLVSLPPWARGAVLAAGLVCLVLGMSILTWLLRPGLISRICCRRRRRNSENVTPPLGRPKHSIDEELQLENVTYRSWARGSLYDTNLSGDGDADGLSHGSHRDSTYSSMSDGTDTSSILSYASGVLAADQVDRAPAQAPGPGCALGGPPCVVLVVQYLGNDGAGSAVGRLAITVLEARGLPPRDYGSSPDPAVQLGLAPRRRLWRWPAILHPRVPALGPTPRPGQLHQLRTRAVRHSRQPRYNEDFAVEARRADVRDWVLQVAVVDDCRLRGASELCRGEVLLKQVLDEPVQLTVPLAPRPEERAMLLFGLSYLPTAQRLNVSVIKATRVRLEHVVPGPQHFRPYVRATLVHVGSGRRVDSARTDPQAPSPNPEFCETLSLKLTPAQLGTLSLVVALCHRLPQDGDERVPGGRRPRDRVVGAVAIGSRVTSDRGREHWRAIEQRPRRVVSIWHTLA</sequence>
<dbReference type="SUPFAM" id="SSF49562">
    <property type="entry name" value="C2 domain (Calcium/lipid-binding domain, CaLB)"/>
    <property type="match status" value="2"/>
</dbReference>
<dbReference type="PANTHER" id="PTHR10024">
    <property type="entry name" value="SYNAPTOTAGMIN"/>
    <property type="match status" value="1"/>
</dbReference>
<evidence type="ECO:0000313" key="4">
    <source>
        <dbReference type="RefSeq" id="XP_052133649.1"/>
    </source>
</evidence>
<evidence type="ECO:0000259" key="2">
    <source>
        <dbReference type="PROSITE" id="PS50004"/>
    </source>
</evidence>